<organism evidence="2">
    <name type="scientific">Arundo donax</name>
    <name type="common">Giant reed</name>
    <name type="synonym">Donax arundinaceus</name>
    <dbReference type="NCBI Taxonomy" id="35708"/>
    <lineage>
        <taxon>Eukaryota</taxon>
        <taxon>Viridiplantae</taxon>
        <taxon>Streptophyta</taxon>
        <taxon>Embryophyta</taxon>
        <taxon>Tracheophyta</taxon>
        <taxon>Spermatophyta</taxon>
        <taxon>Magnoliopsida</taxon>
        <taxon>Liliopsida</taxon>
        <taxon>Poales</taxon>
        <taxon>Poaceae</taxon>
        <taxon>PACMAD clade</taxon>
        <taxon>Arundinoideae</taxon>
        <taxon>Arundineae</taxon>
        <taxon>Arundo</taxon>
    </lineage>
</organism>
<feature type="compositionally biased region" description="Basic and acidic residues" evidence="1">
    <location>
        <begin position="308"/>
        <end position="324"/>
    </location>
</feature>
<dbReference type="PANTHER" id="PTHR34536">
    <property type="entry name" value="DENTIN SIALOPHOSPHOPROTEIN-LIKE PROTEIN"/>
    <property type="match status" value="1"/>
</dbReference>
<evidence type="ECO:0000256" key="1">
    <source>
        <dbReference type="SAM" id="MobiDB-lite"/>
    </source>
</evidence>
<evidence type="ECO:0000313" key="2">
    <source>
        <dbReference type="EMBL" id="JAD93626.1"/>
    </source>
</evidence>
<feature type="region of interest" description="Disordered" evidence="1">
    <location>
        <begin position="227"/>
        <end position="272"/>
    </location>
</feature>
<dbReference type="AlphaFoldDB" id="A0A0A9E0U0"/>
<accession>A0A0A9E0U0</accession>
<feature type="region of interest" description="Disordered" evidence="1">
    <location>
        <begin position="302"/>
        <end position="324"/>
    </location>
</feature>
<feature type="compositionally biased region" description="Basic residues" evidence="1">
    <location>
        <begin position="140"/>
        <end position="155"/>
    </location>
</feature>
<reference evidence="2" key="1">
    <citation type="submission" date="2014-09" db="EMBL/GenBank/DDBJ databases">
        <authorList>
            <person name="Magalhaes I.L.F."/>
            <person name="Oliveira U."/>
            <person name="Santos F.R."/>
            <person name="Vidigal T.H.D.A."/>
            <person name="Brescovit A.D."/>
            <person name="Santos A.J."/>
        </authorList>
    </citation>
    <scope>NUCLEOTIDE SEQUENCE</scope>
    <source>
        <tissue evidence="2">Shoot tissue taken approximately 20 cm above the soil surface</tissue>
    </source>
</reference>
<dbReference type="PANTHER" id="PTHR34536:SF6">
    <property type="entry name" value="DENTIN SIALOPHOSPHOPROTEIN-LIKE PROTEIN"/>
    <property type="match status" value="1"/>
</dbReference>
<feature type="region of interest" description="Disordered" evidence="1">
    <location>
        <begin position="33"/>
        <end position="88"/>
    </location>
</feature>
<reference evidence="2" key="2">
    <citation type="journal article" date="2015" name="Data Brief">
        <title>Shoot transcriptome of the giant reed, Arundo donax.</title>
        <authorList>
            <person name="Barrero R.A."/>
            <person name="Guerrero F.D."/>
            <person name="Moolhuijzen P."/>
            <person name="Goolsby J.A."/>
            <person name="Tidwell J."/>
            <person name="Bellgard S.E."/>
            <person name="Bellgard M.I."/>
        </authorList>
    </citation>
    <scope>NUCLEOTIDE SEQUENCE</scope>
    <source>
        <tissue evidence="2">Shoot tissue taken approximately 20 cm above the soil surface</tissue>
    </source>
</reference>
<dbReference type="EMBL" id="GBRH01204269">
    <property type="protein sequence ID" value="JAD93626.1"/>
    <property type="molecule type" value="Transcribed_RNA"/>
</dbReference>
<feature type="compositionally biased region" description="Basic and acidic residues" evidence="1">
    <location>
        <begin position="254"/>
        <end position="272"/>
    </location>
</feature>
<proteinExistence type="predicted"/>
<name>A0A0A9E0U0_ARUDO</name>
<feature type="region of interest" description="Disordered" evidence="1">
    <location>
        <begin position="112"/>
        <end position="179"/>
    </location>
</feature>
<sequence>MESNGFVVARDGTLVRAVDAANTGHMTRRIKNTGSYHPLSGHSSPIDRDGACGLSRGPAHAREVSPERHFCASSNRSGRYGPEMEKNHTADGNLSLIRCSLSSRQRGIPMGRASLNLSRAHSRSPSGSRSRSPHDWASPRNKRKIMSNVLRKHSRSPPNHMSKVRMGRMTSPQRQPGYDDRAIRYSPPSRNHTYSQHASTWVDLSDHNKRYSRRSPLRITSSNDRFDVMDSQGRSRSGEFYRTTQGRLPYGSDRGNKHDGNGDNRREYPDRYESHTVKPYDRNSAVKQFRNNTGEKFRACISAPRSPELQRRVSPRRLDRSFER</sequence>
<feature type="compositionally biased region" description="Basic and acidic residues" evidence="1">
    <location>
        <begin position="60"/>
        <end position="70"/>
    </location>
</feature>
<protein>
    <submittedName>
        <fullName evidence="2">Uncharacterized protein</fullName>
    </submittedName>
</protein>